<feature type="domain" description="IRS-type PTB" evidence="2">
    <location>
        <begin position="204"/>
        <end position="308"/>
    </location>
</feature>
<feature type="compositionally biased region" description="Low complexity" evidence="1">
    <location>
        <begin position="386"/>
        <end position="400"/>
    </location>
</feature>
<evidence type="ECO:0000259" key="2">
    <source>
        <dbReference type="PROSITE" id="PS51064"/>
    </source>
</evidence>
<dbReference type="SMART" id="SM00233">
    <property type="entry name" value="PH"/>
    <property type="match status" value="1"/>
</dbReference>
<accession>A0A9Q1I3X9</accession>
<dbReference type="Proteomes" id="UP001152803">
    <property type="component" value="Unassembled WGS sequence"/>
</dbReference>
<evidence type="ECO:0000313" key="4">
    <source>
        <dbReference type="Proteomes" id="UP001152803"/>
    </source>
</evidence>
<comment type="caution">
    <text evidence="3">The sequence shown here is derived from an EMBL/GenBank/DDBJ whole genome shotgun (WGS) entry which is preliminary data.</text>
</comment>
<dbReference type="AlphaFoldDB" id="A0A9Q1I3X9"/>
<dbReference type="OrthoDB" id="6243387at2759"/>
<evidence type="ECO:0000313" key="3">
    <source>
        <dbReference type="EMBL" id="KAJ8282717.1"/>
    </source>
</evidence>
<reference evidence="3" key="1">
    <citation type="journal article" date="2023" name="Science">
        <title>Genome structures resolve the early diversification of teleost fishes.</title>
        <authorList>
            <person name="Parey E."/>
            <person name="Louis A."/>
            <person name="Montfort J."/>
            <person name="Bouchez O."/>
            <person name="Roques C."/>
            <person name="Iampietro C."/>
            <person name="Lluch J."/>
            <person name="Castinel A."/>
            <person name="Donnadieu C."/>
            <person name="Desvignes T."/>
            <person name="Floi Bucao C."/>
            <person name="Jouanno E."/>
            <person name="Wen M."/>
            <person name="Mejri S."/>
            <person name="Dirks R."/>
            <person name="Jansen H."/>
            <person name="Henkel C."/>
            <person name="Chen W.J."/>
            <person name="Zahm M."/>
            <person name="Cabau C."/>
            <person name="Klopp C."/>
            <person name="Thompson A.W."/>
            <person name="Robinson-Rechavi M."/>
            <person name="Braasch I."/>
            <person name="Lecointre G."/>
            <person name="Bobe J."/>
            <person name="Postlethwait J.H."/>
            <person name="Berthelot C."/>
            <person name="Roest Crollius H."/>
            <person name="Guiguen Y."/>
        </authorList>
    </citation>
    <scope>NUCLEOTIDE SEQUENCE</scope>
    <source>
        <strain evidence="3">Concon-B</strain>
    </source>
</reference>
<dbReference type="PROSITE" id="PS51064">
    <property type="entry name" value="IRS_PTB"/>
    <property type="match status" value="1"/>
</dbReference>
<dbReference type="InterPro" id="IPR011993">
    <property type="entry name" value="PH-like_dom_sf"/>
</dbReference>
<dbReference type="GO" id="GO:0005737">
    <property type="term" value="C:cytoplasm"/>
    <property type="evidence" value="ECO:0007669"/>
    <property type="project" value="TreeGrafter"/>
</dbReference>
<protein>
    <recommendedName>
        <fullName evidence="2">IRS-type PTB domain-containing protein</fullName>
    </recommendedName>
</protein>
<proteinExistence type="predicted"/>
<dbReference type="Pfam" id="PF02174">
    <property type="entry name" value="IRS"/>
    <property type="match status" value="1"/>
</dbReference>
<evidence type="ECO:0000256" key="1">
    <source>
        <dbReference type="SAM" id="MobiDB-lite"/>
    </source>
</evidence>
<dbReference type="EMBL" id="JAFJMO010000003">
    <property type="protein sequence ID" value="KAJ8282717.1"/>
    <property type="molecule type" value="Genomic_DNA"/>
</dbReference>
<name>A0A9Q1I3X9_CONCO</name>
<organism evidence="3 4">
    <name type="scientific">Conger conger</name>
    <name type="common">Conger eel</name>
    <name type="synonym">Muraena conger</name>
    <dbReference type="NCBI Taxonomy" id="82655"/>
    <lineage>
        <taxon>Eukaryota</taxon>
        <taxon>Metazoa</taxon>
        <taxon>Chordata</taxon>
        <taxon>Craniata</taxon>
        <taxon>Vertebrata</taxon>
        <taxon>Euteleostomi</taxon>
        <taxon>Actinopterygii</taxon>
        <taxon>Neopterygii</taxon>
        <taxon>Teleostei</taxon>
        <taxon>Anguilliformes</taxon>
        <taxon>Congridae</taxon>
        <taxon>Conger</taxon>
    </lineage>
</organism>
<dbReference type="GO" id="GO:0007169">
    <property type="term" value="P:cell surface receptor protein tyrosine kinase signaling pathway"/>
    <property type="evidence" value="ECO:0007669"/>
    <property type="project" value="TreeGrafter"/>
</dbReference>
<feature type="compositionally biased region" description="Polar residues" evidence="1">
    <location>
        <begin position="307"/>
        <end position="321"/>
    </location>
</feature>
<dbReference type="GO" id="GO:0043410">
    <property type="term" value="P:positive regulation of MAPK cascade"/>
    <property type="evidence" value="ECO:0007669"/>
    <property type="project" value="TreeGrafter"/>
</dbReference>
<dbReference type="InterPro" id="IPR050996">
    <property type="entry name" value="Docking_Protein_DOK"/>
</dbReference>
<feature type="region of interest" description="Disordered" evidence="1">
    <location>
        <begin position="379"/>
        <end position="429"/>
    </location>
</feature>
<feature type="region of interest" description="Disordered" evidence="1">
    <location>
        <begin position="307"/>
        <end position="335"/>
    </location>
</feature>
<dbReference type="SMART" id="SM00310">
    <property type="entry name" value="PTBI"/>
    <property type="match status" value="1"/>
</dbReference>
<dbReference type="SUPFAM" id="SSF50729">
    <property type="entry name" value="PH domain-like"/>
    <property type="match status" value="2"/>
</dbReference>
<dbReference type="GO" id="GO:0007265">
    <property type="term" value="P:Ras protein signal transduction"/>
    <property type="evidence" value="ECO:0007669"/>
    <property type="project" value="TreeGrafter"/>
</dbReference>
<sequence length="429" mass="47442">MAPLPLAESRDHRFTLNQNHSFIRTLPSHRNISAVDAHNGPSASKQLRVPALNKAMEVPAKEGLLHLQSVKFGKKSWRRIWAMLFTPSSYGIGRVELYHMRDGGVGSAVPAQVKQVLKGVDKRVIRLDDCLSICPIPEEVCPRDCSAFALSTTQRTYALAAPPADDWMPILCQMAFQKNNRNLDLKSTGQVVPMAENELYSSWRSGQYQVVVQRTEAAVRCNLAGSYLLSPSAEALTLLDPQTALPLYCWPYQLLRRFGNDKETLSIEAGRRCDSGEGLFTFVSREAATIYRAIEDGIRQQSVTDPQNDAWTVPAGTSASRSGVPLDDSDRAASPVYRNMNYGMEKERRYEGEEDGLGPEAQAQLVTPSSECVYALVNYDKGGKQPTDPTSPTSSGTSAPRVSFKQKLSQLLSKEGTRMQPIQPPNLEY</sequence>
<dbReference type="InterPro" id="IPR002404">
    <property type="entry name" value="IRS_PTB"/>
</dbReference>
<dbReference type="SMART" id="SM01244">
    <property type="entry name" value="IRS"/>
    <property type="match status" value="1"/>
</dbReference>
<dbReference type="PANTHER" id="PTHR21258:SF58">
    <property type="entry name" value="DOCKING PROTEIN 3-LIKE"/>
    <property type="match status" value="1"/>
</dbReference>
<dbReference type="InterPro" id="IPR001849">
    <property type="entry name" value="PH_domain"/>
</dbReference>
<dbReference type="Gene3D" id="2.30.29.30">
    <property type="entry name" value="Pleckstrin-homology domain (PH domain)/Phosphotyrosine-binding domain (PTB)"/>
    <property type="match status" value="2"/>
</dbReference>
<gene>
    <name evidence="3" type="ORF">COCON_G00052360</name>
</gene>
<keyword evidence="4" id="KW-1185">Reference proteome</keyword>
<dbReference type="PANTHER" id="PTHR21258">
    <property type="entry name" value="DOCKING PROTEIN RELATED"/>
    <property type="match status" value="1"/>
</dbReference>